<protein>
    <recommendedName>
        <fullName evidence="1">DUF6362 domain-containing protein</fullName>
    </recommendedName>
</protein>
<name>A0A916BD85_9PROT</name>
<dbReference type="AlphaFoldDB" id="A0A916BD85"/>
<sequence length="63" mass="7417">MAAGLGKQSGKDRKLRIPPFPAAVDRMLESTRWMQWLDPEARHLVWMRAERRDWIGNLPSCWP</sequence>
<dbReference type="InterPro" id="IPR045942">
    <property type="entry name" value="DUF6362"/>
</dbReference>
<comment type="caution">
    <text evidence="2">The sequence shown here is derived from an EMBL/GenBank/DDBJ whole genome shotgun (WGS) entry which is preliminary data.</text>
</comment>
<organism evidence="2 3">
    <name type="scientific">Candidatus Nitrotoga fabula</name>
    <dbReference type="NCBI Taxonomy" id="2182327"/>
    <lineage>
        <taxon>Bacteria</taxon>
        <taxon>Pseudomonadati</taxon>
        <taxon>Pseudomonadota</taxon>
        <taxon>Betaproteobacteria</taxon>
        <taxon>Nitrosomonadales</taxon>
        <taxon>Gallionellaceae</taxon>
        <taxon>Candidatus Nitrotoga</taxon>
    </lineage>
</organism>
<dbReference type="EMBL" id="CAJNBL010000004">
    <property type="protein sequence ID" value="CAE6691051.1"/>
    <property type="molecule type" value="Genomic_DNA"/>
</dbReference>
<feature type="domain" description="DUF6362" evidence="1">
    <location>
        <begin position="10"/>
        <end position="54"/>
    </location>
</feature>
<keyword evidence="3" id="KW-1185">Reference proteome</keyword>
<gene>
    <name evidence="2" type="ORF">NTGZN8_120005</name>
</gene>
<evidence type="ECO:0000259" key="1">
    <source>
        <dbReference type="Pfam" id="PF19889"/>
    </source>
</evidence>
<evidence type="ECO:0000313" key="2">
    <source>
        <dbReference type="EMBL" id="CAE6691051.1"/>
    </source>
</evidence>
<evidence type="ECO:0000313" key="3">
    <source>
        <dbReference type="Proteomes" id="UP000675882"/>
    </source>
</evidence>
<dbReference type="Proteomes" id="UP000675882">
    <property type="component" value="Unassembled WGS sequence"/>
</dbReference>
<reference evidence="2" key="1">
    <citation type="submission" date="2021-02" db="EMBL/GenBank/DDBJ databases">
        <authorList>
            <person name="Han P."/>
        </authorList>
    </citation>
    <scope>NUCLEOTIDE SEQUENCE</scope>
    <source>
        <strain evidence="2">Candidatus Nitrotoga sp. ZN8</strain>
    </source>
</reference>
<proteinExistence type="predicted"/>
<dbReference type="Pfam" id="PF19889">
    <property type="entry name" value="DUF6362"/>
    <property type="match status" value="1"/>
</dbReference>
<dbReference type="RefSeq" id="WP_420887616.1">
    <property type="nucleotide sequence ID" value="NZ_CAJNBL010000004.1"/>
</dbReference>
<accession>A0A916BD85</accession>